<gene>
    <name evidence="1" type="ORF">DSO57_1039406</name>
</gene>
<accession>A0ACC2RPB6</accession>
<comment type="caution">
    <text evidence="1">The sequence shown here is derived from an EMBL/GenBank/DDBJ whole genome shotgun (WGS) entry which is preliminary data.</text>
</comment>
<sequence length="97" mass="10632">MRFRSSATPPKPTTSLTPNPPKKLMLTSLLFQWRPTHLLYLPRLSILNPQVPPKQALSNSEPHVPTVVPAQANTAVSTVPSIESESLLDIAPLQSNE</sequence>
<reference evidence="1" key="1">
    <citation type="submission" date="2022-04" db="EMBL/GenBank/DDBJ databases">
        <title>Genome of the entomopathogenic fungus Entomophthora muscae.</title>
        <authorList>
            <person name="Elya C."/>
            <person name="Lovett B.R."/>
            <person name="Lee E."/>
            <person name="Macias A.M."/>
            <person name="Hajek A.E."/>
            <person name="De Bivort B.L."/>
            <person name="Kasson M.T."/>
            <person name="De Fine Licht H.H."/>
            <person name="Stajich J.E."/>
        </authorList>
    </citation>
    <scope>NUCLEOTIDE SEQUENCE</scope>
    <source>
        <strain evidence="1">Berkeley</strain>
    </source>
</reference>
<keyword evidence="2" id="KW-1185">Reference proteome</keyword>
<name>A0ACC2RPB6_9FUNG</name>
<proteinExistence type="predicted"/>
<protein>
    <submittedName>
        <fullName evidence="1">Uncharacterized protein</fullName>
    </submittedName>
</protein>
<dbReference type="Proteomes" id="UP001165960">
    <property type="component" value="Unassembled WGS sequence"/>
</dbReference>
<evidence type="ECO:0000313" key="1">
    <source>
        <dbReference type="EMBL" id="KAJ9051904.1"/>
    </source>
</evidence>
<dbReference type="EMBL" id="QTSX02007043">
    <property type="protein sequence ID" value="KAJ9051904.1"/>
    <property type="molecule type" value="Genomic_DNA"/>
</dbReference>
<organism evidence="1 2">
    <name type="scientific">Entomophthora muscae</name>
    <dbReference type="NCBI Taxonomy" id="34485"/>
    <lineage>
        <taxon>Eukaryota</taxon>
        <taxon>Fungi</taxon>
        <taxon>Fungi incertae sedis</taxon>
        <taxon>Zoopagomycota</taxon>
        <taxon>Entomophthoromycotina</taxon>
        <taxon>Entomophthoromycetes</taxon>
        <taxon>Entomophthorales</taxon>
        <taxon>Entomophthoraceae</taxon>
        <taxon>Entomophthora</taxon>
    </lineage>
</organism>
<evidence type="ECO:0000313" key="2">
    <source>
        <dbReference type="Proteomes" id="UP001165960"/>
    </source>
</evidence>